<dbReference type="EMBL" id="LVJN01000020">
    <property type="protein sequence ID" value="OSM02176.1"/>
    <property type="molecule type" value="Genomic_DNA"/>
</dbReference>
<sequence>MIRIEDVHSLGERMAAFSAWWVCEPLGEEEIVEKMDGEQAQRLLLSLADEILREEKGVWSTMVYSQRIDDVKIIKVYHPRRAGSSCGGGKSKIAPWWVFVNVEPHAWPEWKPKAEPATPAKAEAMKAAGRTWWKKVFA</sequence>
<evidence type="ECO:0000313" key="2">
    <source>
        <dbReference type="Proteomes" id="UP000194003"/>
    </source>
</evidence>
<reference evidence="1 2" key="1">
    <citation type="journal article" date="2016" name="BMC Genomics">
        <title>Combined genomic and structural analyses of a cultured magnetotactic bacterium reveals its niche adaptation to a dynamic environment.</title>
        <authorList>
            <person name="Araujo A.C."/>
            <person name="Morillo V."/>
            <person name="Cypriano J."/>
            <person name="Teixeira L.C."/>
            <person name="Leao P."/>
            <person name="Lyra S."/>
            <person name="Almeida L.G."/>
            <person name="Bazylinski D.A."/>
            <person name="Vasconcellos A.T."/>
            <person name="Abreu F."/>
            <person name="Lins U."/>
        </authorList>
    </citation>
    <scope>NUCLEOTIDE SEQUENCE [LARGE SCALE GENOMIC DNA]</scope>
    <source>
        <strain evidence="1 2">IT-1</strain>
    </source>
</reference>
<gene>
    <name evidence="1" type="ORF">MAIT1_02277</name>
</gene>
<dbReference type="STRING" id="1434232.MAIT1_02277"/>
<dbReference type="Proteomes" id="UP000194003">
    <property type="component" value="Unassembled WGS sequence"/>
</dbReference>
<name>A0A1Y2K3H5_9PROT</name>
<evidence type="ECO:0000313" key="1">
    <source>
        <dbReference type="EMBL" id="OSM02176.1"/>
    </source>
</evidence>
<accession>A0A1Y2K3H5</accession>
<dbReference type="AlphaFoldDB" id="A0A1Y2K3H5"/>
<protein>
    <submittedName>
        <fullName evidence="1">Uncharacterized protein</fullName>
    </submittedName>
</protein>
<proteinExistence type="predicted"/>
<keyword evidence="2" id="KW-1185">Reference proteome</keyword>
<organism evidence="1 2">
    <name type="scientific">Magnetofaba australis IT-1</name>
    <dbReference type="NCBI Taxonomy" id="1434232"/>
    <lineage>
        <taxon>Bacteria</taxon>
        <taxon>Pseudomonadati</taxon>
        <taxon>Pseudomonadota</taxon>
        <taxon>Magnetococcia</taxon>
        <taxon>Magnetococcales</taxon>
        <taxon>Magnetococcaceae</taxon>
        <taxon>Magnetofaba</taxon>
    </lineage>
</organism>
<comment type="caution">
    <text evidence="1">The sequence shown here is derived from an EMBL/GenBank/DDBJ whole genome shotgun (WGS) entry which is preliminary data.</text>
</comment>